<dbReference type="InterPro" id="IPR022310">
    <property type="entry name" value="NAD/GMP_synthase"/>
</dbReference>
<dbReference type="HAMAP" id="MF_02090">
    <property type="entry name" value="NadE_glutamine_dep"/>
    <property type="match status" value="1"/>
</dbReference>
<dbReference type="NCBIfam" id="TIGR00552">
    <property type="entry name" value="nadE"/>
    <property type="match status" value="1"/>
</dbReference>
<dbReference type="NCBIfam" id="NF010588">
    <property type="entry name" value="PRK13981.1"/>
    <property type="match status" value="1"/>
</dbReference>
<evidence type="ECO:0000256" key="1">
    <source>
        <dbReference type="ARBA" id="ARBA00005188"/>
    </source>
</evidence>
<dbReference type="EC" id="6.3.5.1" evidence="7 8"/>
<comment type="pathway">
    <text evidence="1 7 8">Cofactor biosynthesis; NAD(+) biosynthesis; NAD(+) from deamido-NAD(+) (L-Gln route): step 1/1.</text>
</comment>
<dbReference type="InParanoid" id="A0A259TUY7"/>
<feature type="region of interest" description="Disordered" evidence="10">
    <location>
        <begin position="556"/>
        <end position="576"/>
    </location>
</feature>
<dbReference type="PANTHER" id="PTHR23090:SF9">
    <property type="entry name" value="GLUTAMINE-DEPENDENT NAD(+) SYNTHETASE"/>
    <property type="match status" value="1"/>
</dbReference>
<dbReference type="InterPro" id="IPR014445">
    <property type="entry name" value="Gln-dep_NAD_synthase"/>
</dbReference>
<evidence type="ECO:0000256" key="2">
    <source>
        <dbReference type="ARBA" id="ARBA00007145"/>
    </source>
</evidence>
<feature type="active site" description="For glutaminase activity" evidence="7">
    <location>
        <position position="113"/>
    </location>
</feature>
<keyword evidence="6 7" id="KW-0520">NAD</keyword>
<accession>A0A259TUY7</accession>
<evidence type="ECO:0000256" key="4">
    <source>
        <dbReference type="ARBA" id="ARBA00022741"/>
    </source>
</evidence>
<feature type="active site" description="Nucleophile; for glutaminase activity" evidence="7">
    <location>
        <position position="149"/>
    </location>
</feature>
<dbReference type="Pfam" id="PF02540">
    <property type="entry name" value="NAD_synthase"/>
    <property type="match status" value="1"/>
</dbReference>
<comment type="similarity">
    <text evidence="9">Belongs to the NAD synthetase family.</text>
</comment>
<dbReference type="Pfam" id="PF00795">
    <property type="entry name" value="CN_hydrolase"/>
    <property type="match status" value="1"/>
</dbReference>
<evidence type="ECO:0000313" key="12">
    <source>
        <dbReference type="EMBL" id="OZC01510.1"/>
    </source>
</evidence>
<dbReference type="PROSITE" id="PS50263">
    <property type="entry name" value="CN_HYDROLASE"/>
    <property type="match status" value="1"/>
</dbReference>
<dbReference type="GO" id="GO:0003952">
    <property type="term" value="F:NAD+ synthase (glutamine-hydrolyzing) activity"/>
    <property type="evidence" value="ECO:0007669"/>
    <property type="project" value="UniProtKB-UniRule"/>
</dbReference>
<keyword evidence="3 7" id="KW-0436">Ligase</keyword>
<dbReference type="InterPro" id="IPR003694">
    <property type="entry name" value="NAD_synthase"/>
</dbReference>
<dbReference type="PIRSF" id="PIRSF006630">
    <property type="entry name" value="NADS_GAT"/>
    <property type="match status" value="1"/>
</dbReference>
<reference evidence="12 13" key="1">
    <citation type="submission" date="2016-11" db="EMBL/GenBank/DDBJ databases">
        <title>Study of marine rhodopsin-containing bacteria.</title>
        <authorList>
            <person name="Yoshizawa S."/>
            <person name="Kumagai Y."/>
            <person name="Kogure K."/>
        </authorList>
    </citation>
    <scope>NUCLEOTIDE SEQUENCE [LARGE SCALE GENOMIC DNA]</scope>
    <source>
        <strain evidence="12 13">SG-29</strain>
    </source>
</reference>
<evidence type="ECO:0000256" key="9">
    <source>
        <dbReference type="RuleBase" id="RU003811"/>
    </source>
</evidence>
<comment type="caution">
    <text evidence="7">Lacks conserved residue(s) required for the propagation of feature annotation.</text>
</comment>
<dbReference type="AlphaFoldDB" id="A0A259TUY7"/>
<proteinExistence type="inferred from homology"/>
<dbReference type="GO" id="GO:0004359">
    <property type="term" value="F:glutaminase activity"/>
    <property type="evidence" value="ECO:0007669"/>
    <property type="project" value="InterPro"/>
</dbReference>
<feature type="binding site" evidence="7">
    <location>
        <begin position="299"/>
        <end position="306"/>
    </location>
    <ligand>
        <name>ATP</name>
        <dbReference type="ChEBI" id="CHEBI:30616"/>
    </ligand>
</feature>
<feature type="binding site" evidence="7">
    <location>
        <position position="382"/>
    </location>
    <ligand>
        <name>deamido-NAD(+)</name>
        <dbReference type="ChEBI" id="CHEBI:58437"/>
        <note>ligand shared between two neighboring subunits</note>
    </ligand>
</feature>
<feature type="active site" description="Proton acceptor; for glutaminase activity" evidence="7">
    <location>
        <position position="41"/>
    </location>
</feature>
<organism evidence="12 13">
    <name type="scientific">Rubricoccus marinus</name>
    <dbReference type="NCBI Taxonomy" id="716817"/>
    <lineage>
        <taxon>Bacteria</taxon>
        <taxon>Pseudomonadati</taxon>
        <taxon>Rhodothermota</taxon>
        <taxon>Rhodothermia</taxon>
        <taxon>Rhodothermales</taxon>
        <taxon>Rubricoccaceae</taxon>
        <taxon>Rubricoccus</taxon>
    </lineage>
</organism>
<feature type="binding site" evidence="7">
    <location>
        <position position="192"/>
    </location>
    <ligand>
        <name>L-glutamine</name>
        <dbReference type="ChEBI" id="CHEBI:58359"/>
    </ligand>
</feature>
<comment type="caution">
    <text evidence="12">The sequence shown here is derived from an EMBL/GenBank/DDBJ whole genome shotgun (WGS) entry which is preliminary data.</text>
</comment>
<feature type="binding site" evidence="7">
    <location>
        <position position="406"/>
    </location>
    <ligand>
        <name>ATP</name>
        <dbReference type="ChEBI" id="CHEBI:30616"/>
    </ligand>
</feature>
<evidence type="ECO:0000256" key="7">
    <source>
        <dbReference type="HAMAP-Rule" id="MF_02090"/>
    </source>
</evidence>
<sequence length="576" mass="62677">MKIALCQINPTVGDLAGNCARILGRAHRAARDGARIAVFPELCVTGYPPMDLLDRPAFLQDVRDALNHLMAETPEGLAIIVGAPVENTTPHGKRLFNAAIVIERGRIVGQVSKTLLPTYDVFDEYRYFEPADERRVVEVAGLRLGLHVCEDMWNNEEQAPYHLYKANPIDELAAQGIDLFVNISASPYCVGKPEERAEIIAESCREHGVPFVYVNTVGANTELIFDGDSRVHNEAGEEVLRLSLWREDYAVWDTATQEASGGGRRDADTIAEIHDALVLGIRDYVRKTGEGVFEKALIGLSGGIDSAVTCALAAEALGPDRVVGVTMPSAYSSGGSVDDSRDLADNLGIEFHEVSIRPAVDAFHAMLNEPLAGPPSGVTEENIQARARGLTLMAISNAEGHLLLTTGNKSEMAVGYATLYGDMSGGLAVLSDVFKEQVYALARHINEREGREIVPENTITKPPSAELRPDQKDSDSLPPYEVLDEILLRYVERHESPQAIVAATGFDRATVERIARMVDRNEYKRRQAAPGLRISSKAFGIGRRLPIVMQRTRIAPDGETADVAPEAQAEAVGHAE</sequence>
<dbReference type="GO" id="GO:0005737">
    <property type="term" value="C:cytoplasm"/>
    <property type="evidence" value="ECO:0007669"/>
    <property type="project" value="InterPro"/>
</dbReference>
<dbReference type="PANTHER" id="PTHR23090">
    <property type="entry name" value="NH 3 /GLUTAMINE-DEPENDENT NAD + SYNTHETASE"/>
    <property type="match status" value="1"/>
</dbReference>
<dbReference type="SUPFAM" id="SSF52402">
    <property type="entry name" value="Adenine nucleotide alpha hydrolases-like"/>
    <property type="match status" value="1"/>
</dbReference>
<evidence type="ECO:0000256" key="8">
    <source>
        <dbReference type="PIRNR" id="PIRNR006630"/>
    </source>
</evidence>
<dbReference type="EMBL" id="MQWB01000001">
    <property type="protein sequence ID" value="OZC01510.1"/>
    <property type="molecule type" value="Genomic_DNA"/>
</dbReference>
<protein>
    <recommendedName>
        <fullName evidence="7 8">Glutamine-dependent NAD(+) synthetase</fullName>
        <ecNumber evidence="7 8">6.3.5.1</ecNumber>
    </recommendedName>
    <alternativeName>
        <fullName evidence="7 8">NAD(+) synthase [glutamine-hydrolyzing]</fullName>
    </alternativeName>
</protein>
<dbReference type="GO" id="GO:0008795">
    <property type="term" value="F:NAD+ synthase activity"/>
    <property type="evidence" value="ECO:0007669"/>
    <property type="project" value="UniProtKB-UniRule"/>
</dbReference>
<dbReference type="Gene3D" id="3.60.110.10">
    <property type="entry name" value="Carbon-nitrogen hydrolase"/>
    <property type="match status" value="1"/>
</dbReference>
<dbReference type="UniPathway" id="UPA00253">
    <property type="reaction ID" value="UER00334"/>
</dbReference>
<dbReference type="InterPro" id="IPR014729">
    <property type="entry name" value="Rossmann-like_a/b/a_fold"/>
</dbReference>
<evidence type="ECO:0000256" key="10">
    <source>
        <dbReference type="SAM" id="MobiDB-lite"/>
    </source>
</evidence>
<dbReference type="FunFam" id="3.40.50.620:FF:000106">
    <property type="entry name" value="Glutamine-dependent NAD(+) synthetase"/>
    <property type="match status" value="1"/>
</dbReference>
<evidence type="ECO:0000259" key="11">
    <source>
        <dbReference type="PROSITE" id="PS50263"/>
    </source>
</evidence>
<gene>
    <name evidence="7" type="primary">nadE</name>
    <name evidence="12" type="ORF">BSZ36_00015</name>
</gene>
<feature type="binding site" evidence="7">
    <location>
        <position position="186"/>
    </location>
    <ligand>
        <name>L-glutamine</name>
        <dbReference type="ChEBI" id="CHEBI:58359"/>
    </ligand>
</feature>
<keyword evidence="5 7" id="KW-0067">ATP-binding</keyword>
<dbReference type="CDD" id="cd00553">
    <property type="entry name" value="NAD_synthase"/>
    <property type="match status" value="1"/>
</dbReference>
<dbReference type="GO" id="GO:0005524">
    <property type="term" value="F:ATP binding"/>
    <property type="evidence" value="ECO:0007669"/>
    <property type="project" value="UniProtKB-UniRule"/>
</dbReference>
<evidence type="ECO:0000313" key="13">
    <source>
        <dbReference type="Proteomes" id="UP000216446"/>
    </source>
</evidence>
<evidence type="ECO:0000256" key="3">
    <source>
        <dbReference type="ARBA" id="ARBA00022598"/>
    </source>
</evidence>
<feature type="binding site" evidence="7">
    <location>
        <position position="119"/>
    </location>
    <ligand>
        <name>L-glutamine</name>
        <dbReference type="ChEBI" id="CHEBI:58359"/>
    </ligand>
</feature>
<comment type="function">
    <text evidence="7">Catalyzes the ATP-dependent amidation of deamido-NAD to form NAD. Uses L-glutamine as a nitrogen source.</text>
</comment>
<dbReference type="OrthoDB" id="9803818at2"/>
<dbReference type="Gene3D" id="3.40.50.620">
    <property type="entry name" value="HUPs"/>
    <property type="match status" value="1"/>
</dbReference>
<keyword evidence="13" id="KW-1185">Reference proteome</keyword>
<dbReference type="InterPro" id="IPR036526">
    <property type="entry name" value="C-N_Hydrolase_sf"/>
</dbReference>
<dbReference type="SUPFAM" id="SSF56317">
    <property type="entry name" value="Carbon-nitrogen hydrolase"/>
    <property type="match status" value="1"/>
</dbReference>
<dbReference type="Proteomes" id="UP000216446">
    <property type="component" value="Unassembled WGS sequence"/>
</dbReference>
<dbReference type="GO" id="GO:0009435">
    <property type="term" value="P:NAD+ biosynthetic process"/>
    <property type="evidence" value="ECO:0007669"/>
    <property type="project" value="UniProtKB-UniRule"/>
</dbReference>
<dbReference type="RefSeq" id="WP_094545123.1">
    <property type="nucleotide sequence ID" value="NZ_MQWB01000001.1"/>
</dbReference>
<evidence type="ECO:0000256" key="5">
    <source>
        <dbReference type="ARBA" id="ARBA00022840"/>
    </source>
</evidence>
<comment type="catalytic activity">
    <reaction evidence="7 8">
        <text>deamido-NAD(+) + L-glutamine + ATP + H2O = L-glutamate + AMP + diphosphate + NAD(+) + H(+)</text>
        <dbReference type="Rhea" id="RHEA:24384"/>
        <dbReference type="ChEBI" id="CHEBI:15377"/>
        <dbReference type="ChEBI" id="CHEBI:15378"/>
        <dbReference type="ChEBI" id="CHEBI:29985"/>
        <dbReference type="ChEBI" id="CHEBI:30616"/>
        <dbReference type="ChEBI" id="CHEBI:33019"/>
        <dbReference type="ChEBI" id="CHEBI:57540"/>
        <dbReference type="ChEBI" id="CHEBI:58359"/>
        <dbReference type="ChEBI" id="CHEBI:58437"/>
        <dbReference type="ChEBI" id="CHEBI:456215"/>
        <dbReference type="EC" id="6.3.5.1"/>
    </reaction>
</comment>
<evidence type="ECO:0000256" key="6">
    <source>
        <dbReference type="ARBA" id="ARBA00023027"/>
    </source>
</evidence>
<feature type="region of interest" description="Disordered" evidence="10">
    <location>
        <begin position="452"/>
        <end position="476"/>
    </location>
</feature>
<feature type="binding site" evidence="7">
    <location>
        <position position="411"/>
    </location>
    <ligand>
        <name>deamido-NAD(+)</name>
        <dbReference type="ChEBI" id="CHEBI:58437"/>
        <note>ligand shared between two neighboring subunits</note>
    </ligand>
</feature>
<keyword evidence="4 7" id="KW-0547">Nucleotide-binding</keyword>
<feature type="domain" description="CN hydrolase" evidence="11">
    <location>
        <begin position="1"/>
        <end position="261"/>
    </location>
</feature>
<name>A0A259TUY7_9BACT</name>
<feature type="binding site" evidence="7">
    <location>
        <position position="524"/>
    </location>
    <ligand>
        <name>deamido-NAD(+)</name>
        <dbReference type="ChEBI" id="CHEBI:58437"/>
        <note>ligand shared between two neighboring subunits</note>
    </ligand>
</feature>
<dbReference type="InterPro" id="IPR003010">
    <property type="entry name" value="C-N_Hydrolase"/>
</dbReference>
<dbReference type="CDD" id="cd07570">
    <property type="entry name" value="GAT_Gln-NAD-synth"/>
    <property type="match status" value="1"/>
</dbReference>
<comment type="similarity">
    <text evidence="2 7 8">In the C-terminal section; belongs to the NAD synthetase family.</text>
</comment>